<dbReference type="eggNOG" id="KOG2910">
    <property type="taxonomic scope" value="Eukaryota"/>
</dbReference>
<keyword evidence="7" id="KW-0175">Coiled coil</keyword>
<evidence type="ECO:0000256" key="4">
    <source>
        <dbReference type="ARBA" id="ARBA00022753"/>
    </source>
</evidence>
<comment type="subcellular location">
    <subcellularLocation>
        <location evidence="1">Endosome membrane</location>
    </subcellularLocation>
</comment>
<evidence type="ECO:0000256" key="3">
    <source>
        <dbReference type="ARBA" id="ARBA00022448"/>
    </source>
</evidence>
<reference evidence="9 10" key="1">
    <citation type="journal article" date="2012" name="PLoS Pathog.">
        <title>Diverse lifestyles and strategies of plant pathogenesis encoded in the genomes of eighteen Dothideomycetes fungi.</title>
        <authorList>
            <person name="Ohm R.A."/>
            <person name="Feau N."/>
            <person name="Henrissat B."/>
            <person name="Schoch C.L."/>
            <person name="Horwitz B.A."/>
            <person name="Barry K.W."/>
            <person name="Condon B.J."/>
            <person name="Copeland A.C."/>
            <person name="Dhillon B."/>
            <person name="Glaser F."/>
            <person name="Hesse C.N."/>
            <person name="Kosti I."/>
            <person name="LaButti K."/>
            <person name="Lindquist E.A."/>
            <person name="Lucas S."/>
            <person name="Salamov A.A."/>
            <person name="Bradshaw R.E."/>
            <person name="Ciuffetti L."/>
            <person name="Hamelin R.C."/>
            <person name="Kema G.H.J."/>
            <person name="Lawrence C."/>
            <person name="Scott J.A."/>
            <person name="Spatafora J.W."/>
            <person name="Turgeon B.G."/>
            <person name="de Wit P.J.G.M."/>
            <person name="Zhong S."/>
            <person name="Goodwin S.B."/>
            <person name="Grigoriev I.V."/>
        </authorList>
    </citation>
    <scope>NUCLEOTIDE SEQUENCE [LARGE SCALE GENOMIC DNA]</scope>
    <source>
        <strain evidence="10">C5 / ATCC 48332 / race O</strain>
    </source>
</reference>
<dbReference type="GO" id="GO:0005771">
    <property type="term" value="C:multivesicular body"/>
    <property type="evidence" value="ECO:0007669"/>
    <property type="project" value="TreeGrafter"/>
</dbReference>
<comment type="similarity">
    <text evidence="2">Belongs to the SNF7 family.</text>
</comment>
<accession>M2V798</accession>
<sequence length="213" mass="23978">MGNSNSANKISAQDKAILDMKNQRDKLRQYQKRITVLTDREKEIAKQCLAKGDTKSAKLALRRKKYQESLLSKTDSQLAQLEVLTSDIEFALVQKDILYGLQQGTAVLKEIHKEMGGIENVEKLLGENEEARAYQEEISEMLANKMSNQDEDEVEDELEALEAEVNSTKLVLPDAPEAQPQFTPEEKAQMAKDRAARRAKERAAEQASQPMLA</sequence>
<dbReference type="Pfam" id="PF03357">
    <property type="entry name" value="Snf7"/>
    <property type="match status" value="1"/>
</dbReference>
<gene>
    <name evidence="9" type="ORF">COCHEDRAFT_1019306</name>
</gene>
<dbReference type="OrthoDB" id="441172at2759"/>
<reference evidence="10" key="2">
    <citation type="journal article" date="2013" name="PLoS Genet.">
        <title>Comparative genome structure, secondary metabolite, and effector coding capacity across Cochliobolus pathogens.</title>
        <authorList>
            <person name="Condon B.J."/>
            <person name="Leng Y."/>
            <person name="Wu D."/>
            <person name="Bushley K.E."/>
            <person name="Ohm R.A."/>
            <person name="Otillar R."/>
            <person name="Martin J."/>
            <person name="Schackwitz W."/>
            <person name="Grimwood J."/>
            <person name="MohdZainudin N."/>
            <person name="Xue C."/>
            <person name="Wang R."/>
            <person name="Manning V.A."/>
            <person name="Dhillon B."/>
            <person name="Tu Z.J."/>
            <person name="Steffenson B.J."/>
            <person name="Salamov A."/>
            <person name="Sun H."/>
            <person name="Lowry S."/>
            <person name="LaButti K."/>
            <person name="Han J."/>
            <person name="Copeland A."/>
            <person name="Lindquist E."/>
            <person name="Barry K."/>
            <person name="Schmutz J."/>
            <person name="Baker S.E."/>
            <person name="Ciuffetti L.M."/>
            <person name="Grigoriev I.V."/>
            <person name="Zhong S."/>
            <person name="Turgeon B.G."/>
        </authorList>
    </citation>
    <scope>NUCLEOTIDE SEQUENCE [LARGE SCALE GENOMIC DNA]</scope>
    <source>
        <strain evidence="10">C5 / ATCC 48332 / race O</strain>
    </source>
</reference>
<organism evidence="9 10">
    <name type="scientific">Cochliobolus heterostrophus (strain C5 / ATCC 48332 / race O)</name>
    <name type="common">Southern corn leaf blight fungus</name>
    <name type="synonym">Bipolaris maydis</name>
    <dbReference type="NCBI Taxonomy" id="701091"/>
    <lineage>
        <taxon>Eukaryota</taxon>
        <taxon>Fungi</taxon>
        <taxon>Dikarya</taxon>
        <taxon>Ascomycota</taxon>
        <taxon>Pezizomycotina</taxon>
        <taxon>Dothideomycetes</taxon>
        <taxon>Pleosporomycetidae</taxon>
        <taxon>Pleosporales</taxon>
        <taxon>Pleosporineae</taxon>
        <taxon>Pleosporaceae</taxon>
        <taxon>Bipolaris</taxon>
    </lineage>
</organism>
<dbReference type="InterPro" id="IPR005024">
    <property type="entry name" value="Snf7_fam"/>
</dbReference>
<evidence type="ECO:0000256" key="8">
    <source>
        <dbReference type="SAM" id="MobiDB-lite"/>
    </source>
</evidence>
<evidence type="ECO:0000313" key="10">
    <source>
        <dbReference type="Proteomes" id="UP000016936"/>
    </source>
</evidence>
<dbReference type="Proteomes" id="UP000016936">
    <property type="component" value="Unassembled WGS sequence"/>
</dbReference>
<dbReference type="PANTHER" id="PTHR22761">
    <property type="entry name" value="CHARGED MULTIVESICULAR BODY PROTEIN"/>
    <property type="match status" value="1"/>
</dbReference>
<evidence type="ECO:0000256" key="7">
    <source>
        <dbReference type="SAM" id="Coils"/>
    </source>
</evidence>
<keyword evidence="3" id="KW-0813">Transport</keyword>
<dbReference type="GO" id="GO:0000815">
    <property type="term" value="C:ESCRT III complex"/>
    <property type="evidence" value="ECO:0007669"/>
    <property type="project" value="TreeGrafter"/>
</dbReference>
<evidence type="ECO:0000256" key="2">
    <source>
        <dbReference type="ARBA" id="ARBA00006190"/>
    </source>
</evidence>
<keyword evidence="4" id="KW-0967">Endosome</keyword>
<dbReference type="Gene3D" id="1.10.287.1060">
    <property type="entry name" value="ESAT-6-like"/>
    <property type="match status" value="1"/>
</dbReference>
<dbReference type="OMA" id="RAKQPAM"/>
<dbReference type="GO" id="GO:0015031">
    <property type="term" value="P:protein transport"/>
    <property type="evidence" value="ECO:0007669"/>
    <property type="project" value="UniProtKB-KW"/>
</dbReference>
<dbReference type="PANTHER" id="PTHR22761:SF5">
    <property type="entry name" value="CHARGED MULTIVESICULAR BODY PROTEIN 6"/>
    <property type="match status" value="1"/>
</dbReference>
<protein>
    <recommendedName>
        <fullName evidence="11">Charged multivesicular body protein 6</fullName>
    </recommendedName>
</protein>
<dbReference type="STRING" id="701091.M2V798"/>
<evidence type="ECO:0000313" key="9">
    <source>
        <dbReference type="EMBL" id="EMD95613.1"/>
    </source>
</evidence>
<keyword evidence="5" id="KW-0653">Protein transport</keyword>
<evidence type="ECO:0008006" key="11">
    <source>
        <dbReference type="Google" id="ProtNLM"/>
    </source>
</evidence>
<dbReference type="EMBL" id="KB445570">
    <property type="protein sequence ID" value="EMD95613.1"/>
    <property type="molecule type" value="Genomic_DNA"/>
</dbReference>
<dbReference type="HOGENOM" id="CLU_086201_0_1_1"/>
<name>M2V798_COCH5</name>
<keyword evidence="6" id="KW-0472">Membrane</keyword>
<evidence type="ECO:0000256" key="5">
    <source>
        <dbReference type="ARBA" id="ARBA00022927"/>
    </source>
</evidence>
<proteinExistence type="inferred from homology"/>
<feature type="compositionally biased region" description="Basic and acidic residues" evidence="8">
    <location>
        <begin position="184"/>
        <end position="204"/>
    </location>
</feature>
<keyword evidence="10" id="KW-1185">Reference proteome</keyword>
<dbReference type="GO" id="GO:0032511">
    <property type="term" value="P:late endosome to vacuole transport via multivesicular body sorting pathway"/>
    <property type="evidence" value="ECO:0007669"/>
    <property type="project" value="TreeGrafter"/>
</dbReference>
<feature type="region of interest" description="Disordered" evidence="8">
    <location>
        <begin position="167"/>
        <end position="213"/>
    </location>
</feature>
<evidence type="ECO:0000256" key="1">
    <source>
        <dbReference type="ARBA" id="ARBA00004608"/>
    </source>
</evidence>
<dbReference type="GO" id="GO:0006900">
    <property type="term" value="P:vesicle budding from membrane"/>
    <property type="evidence" value="ECO:0007669"/>
    <property type="project" value="TreeGrafter"/>
</dbReference>
<evidence type="ECO:0000256" key="6">
    <source>
        <dbReference type="ARBA" id="ARBA00023136"/>
    </source>
</evidence>
<dbReference type="AlphaFoldDB" id="M2V798"/>
<feature type="coiled-coil region" evidence="7">
    <location>
        <begin position="13"/>
        <end position="40"/>
    </location>
</feature>